<dbReference type="Proteomes" id="UP001193389">
    <property type="component" value="Chromosome"/>
</dbReference>
<organism evidence="1 2">
    <name type="scientific">Aquipluma nitroreducens</name>
    <dbReference type="NCBI Taxonomy" id="2010828"/>
    <lineage>
        <taxon>Bacteria</taxon>
        <taxon>Pseudomonadati</taxon>
        <taxon>Bacteroidota</taxon>
        <taxon>Bacteroidia</taxon>
        <taxon>Marinilabiliales</taxon>
        <taxon>Prolixibacteraceae</taxon>
        <taxon>Aquipluma</taxon>
    </lineage>
</organism>
<evidence type="ECO:0000313" key="1">
    <source>
        <dbReference type="EMBL" id="BBE20829.1"/>
    </source>
</evidence>
<dbReference type="AlphaFoldDB" id="A0A5K7SH63"/>
<keyword evidence="2" id="KW-1185">Reference proteome</keyword>
<evidence type="ECO:0000313" key="2">
    <source>
        <dbReference type="Proteomes" id="UP001193389"/>
    </source>
</evidence>
<dbReference type="KEGG" id="anf:AQPE_5023"/>
<proteinExistence type="predicted"/>
<accession>A0A5K7SH63</accession>
<sequence length="38" mass="4503">MLEVKIQIDALKQPVGMNEKNQKTNNFLFHKQLVIKYT</sequence>
<name>A0A5K7SH63_9BACT</name>
<gene>
    <name evidence="1" type="ORF">AQPE_5023</name>
</gene>
<dbReference type="EMBL" id="AP018694">
    <property type="protein sequence ID" value="BBE20829.1"/>
    <property type="molecule type" value="Genomic_DNA"/>
</dbReference>
<reference evidence="1" key="1">
    <citation type="journal article" date="2020" name="Int. J. Syst. Evol. Microbiol.">
        <title>Aquipluma nitroreducens gen. nov. sp. nov., a novel facultatively anaerobic bacterium isolated from a freshwater lake.</title>
        <authorList>
            <person name="Watanabe M."/>
            <person name="Kojima H."/>
            <person name="Fukui M."/>
        </authorList>
    </citation>
    <scope>NUCLEOTIDE SEQUENCE</scope>
    <source>
        <strain evidence="1">MeG22</strain>
    </source>
</reference>
<protein>
    <submittedName>
        <fullName evidence="1">Uncharacterized protein</fullName>
    </submittedName>
</protein>